<dbReference type="Ensembl" id="ENSLLTT00000003998.1">
    <property type="protein sequence ID" value="ENSLLTP00000003837.1"/>
    <property type="gene ID" value="ENSLLTG00000002878.1"/>
</dbReference>
<dbReference type="GO" id="GO:0008017">
    <property type="term" value="F:microtubule binding"/>
    <property type="evidence" value="ECO:0007669"/>
    <property type="project" value="InterPro"/>
</dbReference>
<dbReference type="PANTHER" id="PTHR31516">
    <property type="entry name" value="STABILIZER OF AXONEMAL MICROTUBULES 2"/>
    <property type="match status" value="1"/>
</dbReference>
<dbReference type="InterPro" id="IPR033336">
    <property type="entry name" value="SAXO1/2"/>
</dbReference>
<gene>
    <name evidence="3" type="primary">SAXO2</name>
</gene>
<feature type="compositionally biased region" description="Basic and acidic residues" evidence="2">
    <location>
        <begin position="263"/>
        <end position="274"/>
    </location>
</feature>
<organism evidence="3 4">
    <name type="scientific">Laticauda laticaudata</name>
    <name type="common">Blue-ringed sea krait</name>
    <name type="synonym">Blue-lipped sea krait</name>
    <dbReference type="NCBI Taxonomy" id="8630"/>
    <lineage>
        <taxon>Eukaryota</taxon>
        <taxon>Metazoa</taxon>
        <taxon>Chordata</taxon>
        <taxon>Craniata</taxon>
        <taxon>Vertebrata</taxon>
        <taxon>Euteleostomi</taxon>
        <taxon>Lepidosauria</taxon>
        <taxon>Squamata</taxon>
        <taxon>Bifurcata</taxon>
        <taxon>Unidentata</taxon>
        <taxon>Episquamata</taxon>
        <taxon>Toxicofera</taxon>
        <taxon>Serpentes</taxon>
        <taxon>Colubroidea</taxon>
        <taxon>Elapidae</taxon>
        <taxon>Laticaudinae</taxon>
        <taxon>Laticauda</taxon>
    </lineage>
</organism>
<evidence type="ECO:0000313" key="4">
    <source>
        <dbReference type="Proteomes" id="UP000694406"/>
    </source>
</evidence>
<dbReference type="GO" id="GO:0036064">
    <property type="term" value="C:ciliary basal body"/>
    <property type="evidence" value="ECO:0007669"/>
    <property type="project" value="TreeGrafter"/>
</dbReference>
<keyword evidence="4" id="KW-1185">Reference proteome</keyword>
<feature type="compositionally biased region" description="Polar residues" evidence="2">
    <location>
        <begin position="239"/>
        <end position="251"/>
    </location>
</feature>
<sequence>MSQFIVSQPVSRSLTTSEDLTRRRHRCPHNPTRIYDYGRESSLMTEYTEKYPLYHNVPPPKSLRPKQEYRSHGGKMEGLTTFRSDYLPYDITYRPVRAQEEYKPMAGEIDMATTYRRDYNPHKIEPIIFVRPSEKKYASKCKLSTIPTYQADFKPWEIEKREPCRVEHIYHLPTEKFGNTTTSQDAFIPREFALRKLIKPADATTLSDQPFISDTCHRSDYVTHQLEPKWKKSREAYRPSSQPFENVTTHQSDFRGLPGDFPKSFKPEPTKIENKSDFEGMSEFRDRFQPWAVSLPELHKAKEYAPPTGSMEFNSTSRLDYPPHIVSPVVLMKPLEKIKKSSPPFQGNTTMRDSFQAWDIHPPEMIKRTQEIPKPSGKFNDTTTFQSHYTPHSLIPTQSCKPTKVILSSSARFEDETIYHTDYTPKRKEICPVNYPSPPGYVYVSTDSRGHKFFRKVTPDVSKVLPPNGNHVPKEIAVVS</sequence>
<name>A0A8C5WPB7_LATLA</name>
<dbReference type="GeneTree" id="ENSGT00390000007252"/>
<dbReference type="GO" id="GO:0036126">
    <property type="term" value="C:sperm flagellum"/>
    <property type="evidence" value="ECO:0007669"/>
    <property type="project" value="TreeGrafter"/>
</dbReference>
<dbReference type="Proteomes" id="UP000694406">
    <property type="component" value="Unplaced"/>
</dbReference>
<evidence type="ECO:0000256" key="1">
    <source>
        <dbReference type="ARBA" id="ARBA00008738"/>
    </source>
</evidence>
<dbReference type="AlphaFoldDB" id="A0A8C5WPB7"/>
<dbReference type="PANTHER" id="PTHR31516:SF6">
    <property type="entry name" value="STABILIZER OF AXONEMAL MICROTUBULES 2"/>
    <property type="match status" value="1"/>
</dbReference>
<accession>A0A8C5WPB7</accession>
<evidence type="ECO:0000313" key="3">
    <source>
        <dbReference type="Ensembl" id="ENSLLTP00000003837.1"/>
    </source>
</evidence>
<comment type="similarity">
    <text evidence="1">Belongs to the FAM154 family.</text>
</comment>
<dbReference type="Pfam" id="PF05217">
    <property type="entry name" value="SAXO1-2"/>
    <property type="match status" value="1"/>
</dbReference>
<dbReference type="GO" id="GO:0005879">
    <property type="term" value="C:axonemal microtubule"/>
    <property type="evidence" value="ECO:0007669"/>
    <property type="project" value="TreeGrafter"/>
</dbReference>
<proteinExistence type="inferred from homology"/>
<protein>
    <submittedName>
        <fullName evidence="3">Stabilizer of axonemal microtubules 2</fullName>
    </submittedName>
</protein>
<evidence type="ECO:0000256" key="2">
    <source>
        <dbReference type="SAM" id="MobiDB-lite"/>
    </source>
</evidence>
<reference evidence="3" key="2">
    <citation type="submission" date="2025-09" db="UniProtKB">
        <authorList>
            <consortium name="Ensembl"/>
        </authorList>
    </citation>
    <scope>IDENTIFICATION</scope>
</reference>
<feature type="region of interest" description="Disordered" evidence="2">
    <location>
        <begin position="233"/>
        <end position="274"/>
    </location>
</feature>
<reference evidence="3" key="1">
    <citation type="submission" date="2025-08" db="UniProtKB">
        <authorList>
            <consortium name="Ensembl"/>
        </authorList>
    </citation>
    <scope>IDENTIFICATION</scope>
</reference>
<dbReference type="GO" id="GO:0005814">
    <property type="term" value="C:centriole"/>
    <property type="evidence" value="ECO:0007669"/>
    <property type="project" value="TreeGrafter"/>
</dbReference>